<dbReference type="EMBL" id="BGPR01003518">
    <property type="protein sequence ID" value="GBM89178.1"/>
    <property type="molecule type" value="Genomic_DNA"/>
</dbReference>
<name>A0A4Y2JI87_ARAVE</name>
<dbReference type="AlphaFoldDB" id="A0A4Y2JI87"/>
<gene>
    <name evidence="1" type="ORF">AVEN_261177_1</name>
</gene>
<dbReference type="Proteomes" id="UP000499080">
    <property type="component" value="Unassembled WGS sequence"/>
</dbReference>
<proteinExistence type="predicted"/>
<evidence type="ECO:0000313" key="2">
    <source>
        <dbReference type="Proteomes" id="UP000499080"/>
    </source>
</evidence>
<dbReference type="OrthoDB" id="7999790at2759"/>
<dbReference type="PANTHER" id="PTHR46114:SF1">
    <property type="entry name" value="ZAD DOMAIN-CONTAINING PROTEIN"/>
    <property type="match status" value="1"/>
</dbReference>
<sequence>MMERDLPKRRRDREENNRWKSRGTKRLVPRKRFYCHDYTGLMKLFVKSLAKDEECFKYICSKFPELSETKLKEGIFVGIDVLKLLFDVSFTDTMNEIEKEVLEAFKDVVHRFITEDGTLL</sequence>
<reference evidence="1 2" key="1">
    <citation type="journal article" date="2019" name="Sci. Rep.">
        <title>Orb-weaving spider Araneus ventricosus genome elucidates the spidroin gene catalogue.</title>
        <authorList>
            <person name="Kono N."/>
            <person name="Nakamura H."/>
            <person name="Ohtoshi R."/>
            <person name="Moran D.A.P."/>
            <person name="Shinohara A."/>
            <person name="Yoshida Y."/>
            <person name="Fujiwara M."/>
            <person name="Mori M."/>
            <person name="Tomita M."/>
            <person name="Arakawa K."/>
        </authorList>
    </citation>
    <scope>NUCLEOTIDE SEQUENCE [LARGE SCALE GENOMIC DNA]</scope>
</reference>
<organism evidence="1 2">
    <name type="scientific">Araneus ventricosus</name>
    <name type="common">Orbweaver spider</name>
    <name type="synonym">Epeira ventricosa</name>
    <dbReference type="NCBI Taxonomy" id="182803"/>
    <lineage>
        <taxon>Eukaryota</taxon>
        <taxon>Metazoa</taxon>
        <taxon>Ecdysozoa</taxon>
        <taxon>Arthropoda</taxon>
        <taxon>Chelicerata</taxon>
        <taxon>Arachnida</taxon>
        <taxon>Araneae</taxon>
        <taxon>Araneomorphae</taxon>
        <taxon>Entelegynae</taxon>
        <taxon>Araneoidea</taxon>
        <taxon>Araneidae</taxon>
        <taxon>Araneus</taxon>
    </lineage>
</organism>
<protein>
    <submittedName>
        <fullName evidence="1">Uncharacterized protein</fullName>
    </submittedName>
</protein>
<keyword evidence="2" id="KW-1185">Reference proteome</keyword>
<accession>A0A4Y2JI87</accession>
<dbReference type="PANTHER" id="PTHR46114">
    <property type="entry name" value="APPLE DOMAIN-CONTAINING PROTEIN"/>
    <property type="match status" value="1"/>
</dbReference>
<comment type="caution">
    <text evidence="1">The sequence shown here is derived from an EMBL/GenBank/DDBJ whole genome shotgun (WGS) entry which is preliminary data.</text>
</comment>
<evidence type="ECO:0000313" key="1">
    <source>
        <dbReference type="EMBL" id="GBM89178.1"/>
    </source>
</evidence>